<dbReference type="SUPFAM" id="SSF46785">
    <property type="entry name" value="Winged helix' DNA-binding domain"/>
    <property type="match status" value="1"/>
</dbReference>
<evidence type="ECO:0000256" key="2">
    <source>
        <dbReference type="ARBA" id="ARBA00023015"/>
    </source>
</evidence>
<evidence type="ECO:0000256" key="4">
    <source>
        <dbReference type="ARBA" id="ARBA00023163"/>
    </source>
</evidence>
<evidence type="ECO:0000259" key="5">
    <source>
        <dbReference type="PROSITE" id="PS50931"/>
    </source>
</evidence>
<sequence length="302" mass="32849">MNAPIFNSVPTIDPELLRSFVAIAETGSFTAAAERVFRTPSAVSMQIKRLEEVLGVSVFNRDARNVSLTPDGEVLISYARRLLALNRETMSRFVSPSVSGVVKLGAPSDYGEVVLPRVLKRFAQTHPDVMVEALIDESVHLRKRFAAGQLDIALVSCSAEGPRINGETMMTDEIVWAGARGGQAYLRDPLPVSLWDEGCTWRQRAISALEQAGRGYHIAFMTANVSGQRAAIQADIAVAPMGRHFVGEEVQILGPETGLPQMGTYDLELQVADKSSAPVAAFADHMRSVFQHVRETGSFSCC</sequence>
<dbReference type="Gene3D" id="1.10.10.10">
    <property type="entry name" value="Winged helix-like DNA-binding domain superfamily/Winged helix DNA-binding domain"/>
    <property type="match status" value="1"/>
</dbReference>
<accession>A0A4R5PJD3</accession>
<dbReference type="GO" id="GO:0003700">
    <property type="term" value="F:DNA-binding transcription factor activity"/>
    <property type="evidence" value="ECO:0007669"/>
    <property type="project" value="InterPro"/>
</dbReference>
<dbReference type="OrthoDB" id="8097684at2"/>
<protein>
    <submittedName>
        <fullName evidence="6">LysR family transcriptional regulator</fullName>
    </submittedName>
</protein>
<dbReference type="RefSeq" id="WP_133284471.1">
    <property type="nucleotide sequence ID" value="NZ_SMSI01000002.1"/>
</dbReference>
<dbReference type="InterPro" id="IPR036390">
    <property type="entry name" value="WH_DNA-bd_sf"/>
</dbReference>
<dbReference type="Pfam" id="PF00126">
    <property type="entry name" value="HTH_1"/>
    <property type="match status" value="1"/>
</dbReference>
<proteinExistence type="inferred from homology"/>
<dbReference type="PANTHER" id="PTHR30579">
    <property type="entry name" value="TRANSCRIPTIONAL REGULATOR"/>
    <property type="match status" value="1"/>
</dbReference>
<organism evidence="6 7">
    <name type="scientific">Pseudohoeflea suaedae</name>
    <dbReference type="NCBI Taxonomy" id="877384"/>
    <lineage>
        <taxon>Bacteria</taxon>
        <taxon>Pseudomonadati</taxon>
        <taxon>Pseudomonadota</taxon>
        <taxon>Alphaproteobacteria</taxon>
        <taxon>Hyphomicrobiales</taxon>
        <taxon>Rhizobiaceae</taxon>
        <taxon>Pseudohoeflea</taxon>
    </lineage>
</organism>
<dbReference type="SUPFAM" id="SSF53850">
    <property type="entry name" value="Periplasmic binding protein-like II"/>
    <property type="match status" value="1"/>
</dbReference>
<evidence type="ECO:0000256" key="3">
    <source>
        <dbReference type="ARBA" id="ARBA00023125"/>
    </source>
</evidence>
<keyword evidence="2" id="KW-0805">Transcription regulation</keyword>
<dbReference type="PRINTS" id="PR00039">
    <property type="entry name" value="HTHLYSR"/>
</dbReference>
<dbReference type="Pfam" id="PF03466">
    <property type="entry name" value="LysR_substrate"/>
    <property type="match status" value="1"/>
</dbReference>
<gene>
    <name evidence="6" type="ORF">E2A64_10605</name>
</gene>
<evidence type="ECO:0000256" key="1">
    <source>
        <dbReference type="ARBA" id="ARBA00009437"/>
    </source>
</evidence>
<keyword evidence="3" id="KW-0238">DNA-binding</keyword>
<keyword evidence="4" id="KW-0804">Transcription</keyword>
<comment type="caution">
    <text evidence="6">The sequence shown here is derived from an EMBL/GenBank/DDBJ whole genome shotgun (WGS) entry which is preliminary data.</text>
</comment>
<dbReference type="GO" id="GO:0003677">
    <property type="term" value="F:DNA binding"/>
    <property type="evidence" value="ECO:0007669"/>
    <property type="project" value="UniProtKB-KW"/>
</dbReference>
<dbReference type="PANTHER" id="PTHR30579:SF7">
    <property type="entry name" value="HTH-TYPE TRANSCRIPTIONAL REGULATOR LRHA-RELATED"/>
    <property type="match status" value="1"/>
</dbReference>
<dbReference type="InterPro" id="IPR036388">
    <property type="entry name" value="WH-like_DNA-bd_sf"/>
</dbReference>
<dbReference type="EMBL" id="SMSI01000002">
    <property type="protein sequence ID" value="TDH35771.1"/>
    <property type="molecule type" value="Genomic_DNA"/>
</dbReference>
<dbReference type="AlphaFoldDB" id="A0A4R5PJD3"/>
<keyword evidence="7" id="KW-1185">Reference proteome</keyword>
<dbReference type="Proteomes" id="UP000295131">
    <property type="component" value="Unassembled WGS sequence"/>
</dbReference>
<dbReference type="Gene3D" id="3.40.190.10">
    <property type="entry name" value="Periplasmic binding protein-like II"/>
    <property type="match status" value="2"/>
</dbReference>
<dbReference type="InterPro" id="IPR050176">
    <property type="entry name" value="LTTR"/>
</dbReference>
<dbReference type="InterPro" id="IPR005119">
    <property type="entry name" value="LysR_subst-bd"/>
</dbReference>
<dbReference type="InterPro" id="IPR000847">
    <property type="entry name" value="LysR_HTH_N"/>
</dbReference>
<comment type="similarity">
    <text evidence="1">Belongs to the LysR transcriptional regulatory family.</text>
</comment>
<evidence type="ECO:0000313" key="7">
    <source>
        <dbReference type="Proteomes" id="UP000295131"/>
    </source>
</evidence>
<name>A0A4R5PJD3_9HYPH</name>
<reference evidence="6 7" key="1">
    <citation type="journal article" date="2013" name="Int. J. Syst. Evol. Microbiol.">
        <title>Hoeflea suaedae sp. nov., an endophytic bacterium isolated from the root of the halophyte Suaeda maritima.</title>
        <authorList>
            <person name="Chung E.J."/>
            <person name="Park J.A."/>
            <person name="Pramanik P."/>
            <person name="Bibi F."/>
            <person name="Jeon C.O."/>
            <person name="Chung Y.R."/>
        </authorList>
    </citation>
    <scope>NUCLEOTIDE SEQUENCE [LARGE SCALE GENOMIC DNA]</scope>
    <source>
        <strain evidence="6 7">YC6898</strain>
    </source>
</reference>
<evidence type="ECO:0000313" key="6">
    <source>
        <dbReference type="EMBL" id="TDH35771.1"/>
    </source>
</evidence>
<dbReference type="PROSITE" id="PS50931">
    <property type="entry name" value="HTH_LYSR"/>
    <property type="match status" value="1"/>
</dbReference>
<feature type="domain" description="HTH lysR-type" evidence="5">
    <location>
        <begin position="12"/>
        <end position="69"/>
    </location>
</feature>
<dbReference type="FunFam" id="1.10.10.10:FF:000001">
    <property type="entry name" value="LysR family transcriptional regulator"/>
    <property type="match status" value="1"/>
</dbReference>